<dbReference type="SMART" id="SM00271">
    <property type="entry name" value="DnaJ"/>
    <property type="match status" value="1"/>
</dbReference>
<proteinExistence type="predicted"/>
<dbReference type="Proteomes" id="UP000005627">
    <property type="component" value="Chromosome 1"/>
</dbReference>
<protein>
    <recommendedName>
        <fullName evidence="3">J domain-containing protein</fullName>
    </recommendedName>
</protein>
<dbReference type="STRING" id="1076872.G8ZMY1"/>
<dbReference type="PROSITE" id="PS00636">
    <property type="entry name" value="DNAJ_1"/>
    <property type="match status" value="1"/>
</dbReference>
<dbReference type="InParanoid" id="G8ZMY1"/>
<dbReference type="SUPFAM" id="SSF158702">
    <property type="entry name" value="Sec63 N-terminal domain-like"/>
    <property type="match status" value="1"/>
</dbReference>
<feature type="transmembrane region" description="Helical" evidence="2">
    <location>
        <begin position="91"/>
        <end position="108"/>
    </location>
</feature>
<dbReference type="KEGG" id="tdl:TDEL_0A06430"/>
<evidence type="ECO:0000259" key="3">
    <source>
        <dbReference type="PROSITE" id="PS50076"/>
    </source>
</evidence>
<dbReference type="PRINTS" id="PR00625">
    <property type="entry name" value="JDOMAIN"/>
</dbReference>
<dbReference type="HOGENOM" id="CLU_014210_0_0_1"/>
<sequence length="666" mass="75961">MPQSYEYDEGSETWPFFVLTMLFVVLVPLSISQIYRLFLDRSNATEYGDPEQEKVQKILEEVNDEFVTEDVRVFRQAYEKSARSNIWSKRNIVLIVGWALVAFLIQRIRENDAIVASATGLFDPYALLGVSPSATDRDIKSAYRKLSVKFHPDKLSKDLGGEERARIEEMYVQISKAYEALTDEITKANYLTYGHPDGPQTVSHGIALPSFLVDRVASPVVILIYAVMLSIVLPYFVTKWWSRTNSFTKKGIHVKTASHFVDRLANFKPSEIVTVDLIVNWLSNAEEFKIIFPNLTAADFEELIHDHIDRTNNSRLKDPKVRFRIVSKCHSLLHGLLDLACGVRNTEIANATLETFKCIVQAVPHTPYRQILQLPNVNKEKFLEGSVDEIYTLGKLFTYEDKEIGKILGIDDEHKLKKTLTVASHIPHLKLIKADFLVPGEPQVTPSSTPHISVKFLVRSAKQKIIPPEKFPESMLEEPQDFEFQKDPFSILESQPPMPYSYAPFFPTKRRNALCCLVALQKDGKLIQTPVVIDKLSLQNLNKDFDKRQVKDLDENFKPEEWSIGTIKIPLGQPAPAETGDAFFRVIIKSTDYFTSDLDFTMTMQVRETPAQTEEKIIEYDEEDGTEDESSDDSDNDDDEEEDEDSDYTDIDTDTEVEEDAVDETK</sequence>
<dbReference type="GO" id="GO:0031207">
    <property type="term" value="C:Sec62/Sec63 complex"/>
    <property type="evidence" value="ECO:0007669"/>
    <property type="project" value="EnsemblFungi"/>
</dbReference>
<dbReference type="GO" id="GO:0008320">
    <property type="term" value="F:protein transmembrane transporter activity"/>
    <property type="evidence" value="ECO:0007669"/>
    <property type="project" value="EnsemblFungi"/>
</dbReference>
<dbReference type="eggNOG" id="KOG0721">
    <property type="taxonomic scope" value="Eukaryota"/>
</dbReference>
<dbReference type="EMBL" id="HE616742">
    <property type="protein sequence ID" value="CCE89975.1"/>
    <property type="molecule type" value="Genomic_DNA"/>
</dbReference>
<evidence type="ECO:0000313" key="5">
    <source>
        <dbReference type="Proteomes" id="UP000005627"/>
    </source>
</evidence>
<evidence type="ECO:0000313" key="4">
    <source>
        <dbReference type="EMBL" id="CCE89975.1"/>
    </source>
</evidence>
<dbReference type="PROSITE" id="PS50076">
    <property type="entry name" value="DNAJ_2"/>
    <property type="match status" value="1"/>
</dbReference>
<dbReference type="SUPFAM" id="SSF81296">
    <property type="entry name" value="E set domains"/>
    <property type="match status" value="1"/>
</dbReference>
<accession>G8ZMY1</accession>
<name>G8ZMY1_TORDE</name>
<evidence type="ECO:0000256" key="1">
    <source>
        <dbReference type="SAM" id="MobiDB-lite"/>
    </source>
</evidence>
<dbReference type="InterPro" id="IPR036869">
    <property type="entry name" value="J_dom_sf"/>
</dbReference>
<dbReference type="PANTHER" id="PTHR24075">
    <property type="entry name" value="SEC63 DOMAIN-CONTAINING"/>
    <property type="match status" value="1"/>
</dbReference>
<keyword evidence="2" id="KW-0472">Membrane</keyword>
<dbReference type="CDD" id="cd06257">
    <property type="entry name" value="DnaJ"/>
    <property type="match status" value="1"/>
</dbReference>
<dbReference type="GO" id="GO:0071256">
    <property type="term" value="C:translocon complex"/>
    <property type="evidence" value="ECO:0007669"/>
    <property type="project" value="EnsemblFungi"/>
</dbReference>
<dbReference type="SUPFAM" id="SSF46565">
    <property type="entry name" value="Chaperone J-domain"/>
    <property type="match status" value="1"/>
</dbReference>
<reference evidence="4 5" key="1">
    <citation type="journal article" date="2011" name="Proc. Natl. Acad. Sci. U.S.A.">
        <title>Evolutionary erosion of yeast sex chromosomes by mating-type switching accidents.</title>
        <authorList>
            <person name="Gordon J.L."/>
            <person name="Armisen D."/>
            <person name="Proux-Wera E."/>
            <person name="Oheigeartaigh S.S."/>
            <person name="Byrne K.P."/>
            <person name="Wolfe K.H."/>
        </authorList>
    </citation>
    <scope>NUCLEOTIDE SEQUENCE [LARGE SCALE GENOMIC DNA]</scope>
    <source>
        <strain evidence="5">ATCC 10662 / CBS 1146 / NBRC 0425 / NCYC 2629 / NRRL Y-866</strain>
    </source>
</reference>
<dbReference type="GeneID" id="11502577"/>
<dbReference type="GO" id="GO:0006614">
    <property type="term" value="P:SRP-dependent cotranslational protein targeting to membrane"/>
    <property type="evidence" value="ECO:0007669"/>
    <property type="project" value="EnsemblFungi"/>
</dbReference>
<dbReference type="GO" id="GO:0046967">
    <property type="term" value="P:cytosol to endoplasmic reticulum transport"/>
    <property type="evidence" value="ECO:0007669"/>
    <property type="project" value="EnsemblFungi"/>
</dbReference>
<feature type="compositionally biased region" description="Acidic residues" evidence="1">
    <location>
        <begin position="620"/>
        <end position="666"/>
    </location>
</feature>
<gene>
    <name evidence="4" type="primary">TDEL0A06430</name>
    <name evidence="4" type="ORF">TDEL_0A06430</name>
</gene>
<dbReference type="PANTHER" id="PTHR24075:SF0">
    <property type="entry name" value="TRANSLOCATION PROTEIN SEC63 HOMOLOG"/>
    <property type="match status" value="1"/>
</dbReference>
<organism evidence="4 5">
    <name type="scientific">Torulaspora delbrueckii</name>
    <name type="common">Yeast</name>
    <name type="synonym">Candida colliculosa</name>
    <dbReference type="NCBI Taxonomy" id="4950"/>
    <lineage>
        <taxon>Eukaryota</taxon>
        <taxon>Fungi</taxon>
        <taxon>Dikarya</taxon>
        <taxon>Ascomycota</taxon>
        <taxon>Saccharomycotina</taxon>
        <taxon>Saccharomycetes</taxon>
        <taxon>Saccharomycetales</taxon>
        <taxon>Saccharomycetaceae</taxon>
        <taxon>Torulaspora</taxon>
    </lineage>
</organism>
<feature type="transmembrane region" description="Helical" evidence="2">
    <location>
        <begin position="216"/>
        <end position="237"/>
    </location>
</feature>
<dbReference type="OrthoDB" id="1734229at2759"/>
<keyword evidence="2" id="KW-1133">Transmembrane helix</keyword>
<dbReference type="RefSeq" id="XP_003679186.1">
    <property type="nucleotide sequence ID" value="XM_003679138.1"/>
</dbReference>
<feature type="region of interest" description="Disordered" evidence="1">
    <location>
        <begin position="607"/>
        <end position="666"/>
    </location>
</feature>
<keyword evidence="2" id="KW-0812">Transmembrane</keyword>
<keyword evidence="5" id="KW-1185">Reference proteome</keyword>
<dbReference type="FunFam" id="1.10.287.110:FF:000114">
    <property type="entry name" value="SEC63 isoform 5"/>
    <property type="match status" value="1"/>
</dbReference>
<feature type="transmembrane region" description="Helical" evidence="2">
    <location>
        <begin position="14"/>
        <end position="31"/>
    </location>
</feature>
<dbReference type="FunCoup" id="G8ZMY1">
    <property type="interactions" value="521"/>
</dbReference>
<evidence type="ECO:0000256" key="2">
    <source>
        <dbReference type="SAM" id="Phobius"/>
    </source>
</evidence>
<dbReference type="GO" id="GO:0003723">
    <property type="term" value="F:RNA binding"/>
    <property type="evidence" value="ECO:0007669"/>
    <property type="project" value="TreeGrafter"/>
</dbReference>
<dbReference type="InterPro" id="IPR001623">
    <property type="entry name" value="DnaJ_domain"/>
</dbReference>
<dbReference type="InterPro" id="IPR018253">
    <property type="entry name" value="DnaJ_domain_CS"/>
</dbReference>
<dbReference type="GO" id="GO:0031204">
    <property type="term" value="P:post-translational protein targeting to membrane, translocation"/>
    <property type="evidence" value="ECO:0007669"/>
    <property type="project" value="EnsemblFungi"/>
</dbReference>
<dbReference type="AlphaFoldDB" id="G8ZMY1"/>
<feature type="domain" description="J" evidence="3">
    <location>
        <begin position="123"/>
        <end position="194"/>
    </location>
</feature>
<dbReference type="Pfam" id="PF00226">
    <property type="entry name" value="DnaJ"/>
    <property type="match status" value="1"/>
</dbReference>
<dbReference type="InterPro" id="IPR014756">
    <property type="entry name" value="Ig_E-set"/>
</dbReference>
<dbReference type="Gene3D" id="1.10.287.110">
    <property type="entry name" value="DnaJ domain"/>
    <property type="match status" value="1"/>
</dbReference>